<dbReference type="AlphaFoldDB" id="A0AAD5N8S6"/>
<gene>
    <name evidence="1" type="ORF">KIN20_025380</name>
</gene>
<evidence type="ECO:0000313" key="2">
    <source>
        <dbReference type="Proteomes" id="UP001196413"/>
    </source>
</evidence>
<accession>A0AAD5N8S6</accession>
<comment type="caution">
    <text evidence="1">The sequence shown here is derived from an EMBL/GenBank/DDBJ whole genome shotgun (WGS) entry which is preliminary data.</text>
</comment>
<dbReference type="EMBL" id="JAHQIW010005186">
    <property type="protein sequence ID" value="KAJ1365151.1"/>
    <property type="molecule type" value="Genomic_DNA"/>
</dbReference>
<sequence length="72" mass="8293">MAYRNPAKATVSRLMAKRANVFLYVKEFFNMWKTWQGAQKDMEHAQLTDSIVLVTAIASQPKQVLTDIDDIF</sequence>
<proteinExistence type="predicted"/>
<reference evidence="1" key="1">
    <citation type="submission" date="2021-06" db="EMBL/GenBank/DDBJ databases">
        <title>Parelaphostrongylus tenuis whole genome reference sequence.</title>
        <authorList>
            <person name="Garwood T.J."/>
            <person name="Larsen P.A."/>
            <person name="Fountain-Jones N.M."/>
            <person name="Garbe J.R."/>
            <person name="Macchietto M.G."/>
            <person name="Kania S.A."/>
            <person name="Gerhold R.W."/>
            <person name="Richards J.E."/>
            <person name="Wolf T.M."/>
        </authorList>
    </citation>
    <scope>NUCLEOTIDE SEQUENCE</scope>
    <source>
        <strain evidence="1">MNPRO001-30</strain>
        <tissue evidence="1">Meninges</tissue>
    </source>
</reference>
<evidence type="ECO:0000313" key="1">
    <source>
        <dbReference type="EMBL" id="KAJ1365151.1"/>
    </source>
</evidence>
<protein>
    <submittedName>
        <fullName evidence="1">Uncharacterized protein</fullName>
    </submittedName>
</protein>
<dbReference type="Proteomes" id="UP001196413">
    <property type="component" value="Unassembled WGS sequence"/>
</dbReference>
<name>A0AAD5N8S6_PARTN</name>
<organism evidence="1 2">
    <name type="scientific">Parelaphostrongylus tenuis</name>
    <name type="common">Meningeal worm</name>
    <dbReference type="NCBI Taxonomy" id="148309"/>
    <lineage>
        <taxon>Eukaryota</taxon>
        <taxon>Metazoa</taxon>
        <taxon>Ecdysozoa</taxon>
        <taxon>Nematoda</taxon>
        <taxon>Chromadorea</taxon>
        <taxon>Rhabditida</taxon>
        <taxon>Rhabditina</taxon>
        <taxon>Rhabditomorpha</taxon>
        <taxon>Strongyloidea</taxon>
        <taxon>Metastrongylidae</taxon>
        <taxon>Parelaphostrongylus</taxon>
    </lineage>
</organism>
<keyword evidence="2" id="KW-1185">Reference proteome</keyword>